<keyword evidence="3" id="KW-0804">Transcription</keyword>
<dbReference type="PANTHER" id="PTHR43537">
    <property type="entry name" value="TRANSCRIPTIONAL REGULATOR, GNTR FAMILY"/>
    <property type="match status" value="1"/>
</dbReference>
<dbReference type="InterPro" id="IPR008920">
    <property type="entry name" value="TF_FadR/GntR_C"/>
</dbReference>
<dbReference type="Proteomes" id="UP000006281">
    <property type="component" value="Chromosome"/>
</dbReference>
<dbReference type="SMART" id="SM00895">
    <property type="entry name" value="FCD"/>
    <property type="match status" value="1"/>
</dbReference>
<dbReference type="PATRIC" id="fig|1179773.3.peg.1087"/>
<dbReference type="RefSeq" id="WP_015098525.1">
    <property type="nucleotide sequence ID" value="NC_019673.1"/>
</dbReference>
<organism evidence="5 6">
    <name type="scientific">Saccharothrix espanaensis (strain ATCC 51144 / DSM 44229 / JCM 9112 / NBRC 15066 / NRRL 15764)</name>
    <dbReference type="NCBI Taxonomy" id="1179773"/>
    <lineage>
        <taxon>Bacteria</taxon>
        <taxon>Bacillati</taxon>
        <taxon>Actinomycetota</taxon>
        <taxon>Actinomycetes</taxon>
        <taxon>Pseudonocardiales</taxon>
        <taxon>Pseudonocardiaceae</taxon>
        <taxon>Saccharothrix</taxon>
    </lineage>
</organism>
<dbReference type="Pfam" id="PF00392">
    <property type="entry name" value="GntR"/>
    <property type="match status" value="1"/>
</dbReference>
<evidence type="ECO:0000256" key="3">
    <source>
        <dbReference type="ARBA" id="ARBA00023163"/>
    </source>
</evidence>
<dbReference type="STRING" id="1179773.BN6_10860"/>
<dbReference type="eggNOG" id="COG2186">
    <property type="taxonomic scope" value="Bacteria"/>
</dbReference>
<keyword evidence="6" id="KW-1185">Reference proteome</keyword>
<evidence type="ECO:0000313" key="6">
    <source>
        <dbReference type="Proteomes" id="UP000006281"/>
    </source>
</evidence>
<dbReference type="PANTHER" id="PTHR43537:SF49">
    <property type="entry name" value="TRANSCRIPTIONAL REGULATORY PROTEIN"/>
    <property type="match status" value="1"/>
</dbReference>
<dbReference type="InterPro" id="IPR011711">
    <property type="entry name" value="GntR_C"/>
</dbReference>
<reference evidence="5 6" key="1">
    <citation type="journal article" date="2012" name="BMC Genomics">
        <title>Complete genome sequence of Saccharothrix espanaensis DSM 44229T and comparison to the other completely sequenced Pseudonocardiaceae.</title>
        <authorList>
            <person name="Strobel T."/>
            <person name="Al-Dilaimi A."/>
            <person name="Blom J."/>
            <person name="Gessner A."/>
            <person name="Kalinowski J."/>
            <person name="Luzhetska M."/>
            <person name="Puhler A."/>
            <person name="Szczepanowski R."/>
            <person name="Bechthold A."/>
            <person name="Ruckert C."/>
        </authorList>
    </citation>
    <scope>NUCLEOTIDE SEQUENCE [LARGE SCALE GENOMIC DNA]</scope>
    <source>
        <strain evidence="6">ATCC 51144 / DSM 44229 / JCM 9112 / NBRC 15066 / NRRL 15764</strain>
    </source>
</reference>
<dbReference type="PRINTS" id="PR00035">
    <property type="entry name" value="HTHGNTR"/>
</dbReference>
<feature type="domain" description="HTH gntR-type" evidence="4">
    <location>
        <begin position="11"/>
        <end position="83"/>
    </location>
</feature>
<dbReference type="InterPro" id="IPR036388">
    <property type="entry name" value="WH-like_DNA-bd_sf"/>
</dbReference>
<evidence type="ECO:0000259" key="4">
    <source>
        <dbReference type="PROSITE" id="PS50949"/>
    </source>
</evidence>
<accession>K0JSC8</accession>
<sequence>MDGKEAGRVRPRRTEKLSEVVAREIVRDIRDLPPATMLPAEAIMLGKYGVGRGSLREALRLLEVQGLIVIRPGPGGGPMVAQVDSVHFARVSSLYYHMSGATYGDVASALYALEPVIARLAAERHDERDLAVLRAHLAHPDDEHALDTNGFHALLAEMSGNPVLTLSARSLQRMFVERVRGLFPPERRPKFEREHRAICQAILDGDGDLAERLTREHMRAYVDTAEDRYAAVRAETVDWH</sequence>
<dbReference type="Pfam" id="PF07729">
    <property type="entry name" value="FCD"/>
    <property type="match status" value="1"/>
</dbReference>
<dbReference type="InterPro" id="IPR036390">
    <property type="entry name" value="WH_DNA-bd_sf"/>
</dbReference>
<dbReference type="Gene3D" id="1.20.120.530">
    <property type="entry name" value="GntR ligand-binding domain-like"/>
    <property type="match status" value="1"/>
</dbReference>
<dbReference type="OrthoDB" id="3172099at2"/>
<keyword evidence="2" id="KW-0238">DNA-binding</keyword>
<dbReference type="GO" id="GO:0003677">
    <property type="term" value="F:DNA binding"/>
    <property type="evidence" value="ECO:0007669"/>
    <property type="project" value="UniProtKB-KW"/>
</dbReference>
<dbReference type="SUPFAM" id="SSF46785">
    <property type="entry name" value="Winged helix' DNA-binding domain"/>
    <property type="match status" value="1"/>
</dbReference>
<dbReference type="PROSITE" id="PS50949">
    <property type="entry name" value="HTH_GNTR"/>
    <property type="match status" value="1"/>
</dbReference>
<dbReference type="SUPFAM" id="SSF48008">
    <property type="entry name" value="GntR ligand-binding domain-like"/>
    <property type="match status" value="1"/>
</dbReference>
<evidence type="ECO:0000256" key="2">
    <source>
        <dbReference type="ARBA" id="ARBA00023125"/>
    </source>
</evidence>
<evidence type="ECO:0000313" key="5">
    <source>
        <dbReference type="EMBL" id="CCH28412.1"/>
    </source>
</evidence>
<gene>
    <name evidence="5" type="ordered locus">BN6_10860</name>
</gene>
<dbReference type="KEGG" id="sesp:BN6_10860"/>
<dbReference type="AlphaFoldDB" id="K0JSC8"/>
<proteinExistence type="predicted"/>
<dbReference type="HOGENOM" id="CLU_017584_9_0_11"/>
<name>K0JSC8_SACES</name>
<dbReference type="GO" id="GO:0003700">
    <property type="term" value="F:DNA-binding transcription factor activity"/>
    <property type="evidence" value="ECO:0007669"/>
    <property type="project" value="InterPro"/>
</dbReference>
<dbReference type="SMART" id="SM00345">
    <property type="entry name" value="HTH_GNTR"/>
    <property type="match status" value="1"/>
</dbReference>
<dbReference type="Gene3D" id="1.10.10.10">
    <property type="entry name" value="Winged helix-like DNA-binding domain superfamily/Winged helix DNA-binding domain"/>
    <property type="match status" value="1"/>
</dbReference>
<keyword evidence="1" id="KW-0805">Transcription regulation</keyword>
<protein>
    <recommendedName>
        <fullName evidence="4">HTH gntR-type domain-containing protein</fullName>
    </recommendedName>
</protein>
<dbReference type="InterPro" id="IPR000524">
    <property type="entry name" value="Tscrpt_reg_HTH_GntR"/>
</dbReference>
<evidence type="ECO:0000256" key="1">
    <source>
        <dbReference type="ARBA" id="ARBA00023015"/>
    </source>
</evidence>
<dbReference type="EMBL" id="HE804045">
    <property type="protein sequence ID" value="CCH28412.1"/>
    <property type="molecule type" value="Genomic_DNA"/>
</dbReference>